<dbReference type="InParanoid" id="C0NTM4"/>
<dbReference type="RefSeq" id="XP_045285866.1">
    <property type="nucleotide sequence ID" value="XM_045433553.1"/>
</dbReference>
<dbReference type="GeneID" id="69039520"/>
<feature type="compositionally biased region" description="Basic and acidic residues" evidence="1">
    <location>
        <begin position="69"/>
        <end position="83"/>
    </location>
</feature>
<organism evidence="2 3">
    <name type="scientific">Ajellomyces capsulatus (strain G186AR / H82 / ATCC MYA-2454 / RMSCC 2432)</name>
    <name type="common">Darling's disease fungus</name>
    <name type="synonym">Histoplasma capsulatum</name>
    <dbReference type="NCBI Taxonomy" id="447093"/>
    <lineage>
        <taxon>Eukaryota</taxon>
        <taxon>Fungi</taxon>
        <taxon>Dikarya</taxon>
        <taxon>Ascomycota</taxon>
        <taxon>Pezizomycotina</taxon>
        <taxon>Eurotiomycetes</taxon>
        <taxon>Eurotiomycetidae</taxon>
        <taxon>Onygenales</taxon>
        <taxon>Ajellomycetaceae</taxon>
        <taxon>Histoplasma</taxon>
    </lineage>
</organism>
<feature type="region of interest" description="Disordered" evidence="1">
    <location>
        <begin position="66"/>
        <end position="88"/>
    </location>
</feature>
<evidence type="ECO:0000313" key="2">
    <source>
        <dbReference type="EMBL" id="EEH05385.1"/>
    </source>
</evidence>
<keyword evidence="3" id="KW-1185">Reference proteome</keyword>
<accession>C0NTM4</accession>
<protein>
    <submittedName>
        <fullName evidence="2">Uncharacterized protein</fullName>
    </submittedName>
</protein>
<dbReference type="VEuPathDB" id="FungiDB:I7I50_05579"/>
<dbReference type="HOGENOM" id="CLU_152044_1_0_1"/>
<sequence length="102" mass="11419">MPYSILNSLLIKTIVKNGKNLHVKYATQTTAWARLLLSRNVQQNFVKAIEKADVPEGAASAILANNKISETEHPSESDSKDHFTTVYEDENGNYISTKHVYP</sequence>
<dbReference type="AlphaFoldDB" id="C0NTM4"/>
<proteinExistence type="predicted"/>
<dbReference type="Proteomes" id="UP000001631">
    <property type="component" value="Unassembled WGS sequence"/>
</dbReference>
<evidence type="ECO:0000256" key="1">
    <source>
        <dbReference type="SAM" id="MobiDB-lite"/>
    </source>
</evidence>
<evidence type="ECO:0000313" key="3">
    <source>
        <dbReference type="Proteomes" id="UP000001631"/>
    </source>
</evidence>
<name>C0NTM4_AJECG</name>
<gene>
    <name evidence="2" type="ORF">HCBG_06504</name>
</gene>
<reference evidence="2" key="1">
    <citation type="submission" date="2009-02" db="EMBL/GenBank/DDBJ databases">
        <title>The Genome Sequence of Ajellomyces capsulatus strain G186AR.</title>
        <authorList>
            <consortium name="The Broad Institute Genome Sequencing Platform"/>
            <person name="Champion M."/>
            <person name="Cuomo C."/>
            <person name="Ma L.-J."/>
            <person name="Henn M.R."/>
            <person name="Sil A."/>
            <person name="Goldman B."/>
            <person name="Young S.K."/>
            <person name="Kodira C.D."/>
            <person name="Zeng Q."/>
            <person name="Koehrsen M."/>
            <person name="Alvarado L."/>
            <person name="Berlin A."/>
            <person name="Borenstein D."/>
            <person name="Chen Z."/>
            <person name="Engels R."/>
            <person name="Freedman E."/>
            <person name="Gellesch M."/>
            <person name="Goldberg J."/>
            <person name="Griggs A."/>
            <person name="Gujja S."/>
            <person name="Heiman D."/>
            <person name="Hepburn T."/>
            <person name="Howarth C."/>
            <person name="Jen D."/>
            <person name="Larson L."/>
            <person name="Lewis B."/>
            <person name="Mehta T."/>
            <person name="Park D."/>
            <person name="Pearson M."/>
            <person name="Roberts A."/>
            <person name="Saif S."/>
            <person name="Shea T."/>
            <person name="Shenoy N."/>
            <person name="Sisk P."/>
            <person name="Stolte C."/>
            <person name="Sykes S."/>
            <person name="Walk T."/>
            <person name="White J."/>
            <person name="Yandava C."/>
            <person name="Klein B."/>
            <person name="McEwen J.G."/>
            <person name="Puccia R."/>
            <person name="Goldman G.H."/>
            <person name="Felipe M.S."/>
            <person name="Nino-Vega G."/>
            <person name="San-Blas G."/>
            <person name="Taylor J."/>
            <person name="Mendoza L."/>
            <person name="Galagan J."/>
            <person name="Nusbaum C."/>
            <person name="Birren B."/>
        </authorList>
    </citation>
    <scope>NUCLEOTIDE SEQUENCE</scope>
    <source>
        <strain evidence="2">G186AR</strain>
    </source>
</reference>
<dbReference type="EMBL" id="GG663371">
    <property type="protein sequence ID" value="EEH05385.1"/>
    <property type="molecule type" value="Genomic_DNA"/>
</dbReference>